<feature type="compositionally biased region" description="Low complexity" evidence="1">
    <location>
        <begin position="1"/>
        <end position="18"/>
    </location>
</feature>
<accession>A0A430F8C1</accession>
<dbReference type="AlphaFoldDB" id="A0A430F8C1"/>
<feature type="region of interest" description="Disordered" evidence="1">
    <location>
        <begin position="124"/>
        <end position="149"/>
    </location>
</feature>
<evidence type="ECO:0000256" key="1">
    <source>
        <dbReference type="SAM" id="MobiDB-lite"/>
    </source>
</evidence>
<organism evidence="2 3">
    <name type="scientific">Bifidobacterium castoris</name>
    <dbReference type="NCBI Taxonomy" id="2306972"/>
    <lineage>
        <taxon>Bacteria</taxon>
        <taxon>Bacillati</taxon>
        <taxon>Actinomycetota</taxon>
        <taxon>Actinomycetes</taxon>
        <taxon>Bifidobacteriales</taxon>
        <taxon>Bifidobacteriaceae</taxon>
        <taxon>Bifidobacterium</taxon>
    </lineage>
</organism>
<keyword evidence="3" id="KW-1185">Reference proteome</keyword>
<comment type="caution">
    <text evidence="2">The sequence shown here is derived from an EMBL/GenBank/DDBJ whole genome shotgun (WGS) entry which is preliminary data.</text>
</comment>
<sequence length="230" mass="22702">MSSTRASAPASRSAPSASCGHASVDVASSAPKTSAATSTLFVPSDAHHASAKPIRGMHQPTAYAPSPHTVAISIHGATSRFAGTAHSAIRGCMSSCSGAVSSWAPIVVASASAILCGSQRRSAAASGPETSAMPRTAAHDSAKPKSAARAGRTTIAAIAVHSSSGVVCSRRPSSTYPRASRCMTTALVIDSLGTRTAVSAPTATARAAATAQRGASAHEHSAVAAETSSA</sequence>
<dbReference type="EMBL" id="QXGI01000003">
    <property type="protein sequence ID" value="RSX48957.1"/>
    <property type="molecule type" value="Genomic_DNA"/>
</dbReference>
<dbReference type="Proteomes" id="UP000288052">
    <property type="component" value="Unassembled WGS sequence"/>
</dbReference>
<proteinExistence type="predicted"/>
<feature type="region of interest" description="Disordered" evidence="1">
    <location>
        <begin position="209"/>
        <end position="230"/>
    </location>
</feature>
<name>A0A430F8C1_9BIFI</name>
<reference evidence="2 3" key="1">
    <citation type="submission" date="2018-09" db="EMBL/GenBank/DDBJ databases">
        <title>Characterization of the phylogenetic diversity of five novel species belonging to the genus Bifidobacterium.</title>
        <authorList>
            <person name="Lugli G.A."/>
            <person name="Duranti S."/>
            <person name="Milani C."/>
        </authorList>
    </citation>
    <scope>NUCLEOTIDE SEQUENCE [LARGE SCALE GENOMIC DNA]</scope>
    <source>
        <strain evidence="2 3">2020B</strain>
    </source>
</reference>
<feature type="region of interest" description="Disordered" evidence="1">
    <location>
        <begin position="1"/>
        <end position="22"/>
    </location>
</feature>
<protein>
    <submittedName>
        <fullName evidence="2">Uncharacterized protein</fullName>
    </submittedName>
</protein>
<gene>
    <name evidence="2" type="ORF">D2E22_1095</name>
</gene>
<evidence type="ECO:0000313" key="3">
    <source>
        <dbReference type="Proteomes" id="UP000288052"/>
    </source>
</evidence>
<evidence type="ECO:0000313" key="2">
    <source>
        <dbReference type="EMBL" id="RSX48957.1"/>
    </source>
</evidence>